<dbReference type="EMBL" id="LT934122">
    <property type="protein sequence ID" value="VAI53536.1"/>
    <property type="molecule type" value="Genomic_DNA"/>
</dbReference>
<dbReference type="AlphaFoldDB" id="A0A9R1B6Q9"/>
<keyword evidence="1" id="KW-0677">Repeat</keyword>
<dbReference type="OMA" id="GRSKMFD"/>
<gene>
    <name evidence="4" type="ORF">TRITD_6Bv1G014230</name>
</gene>
<dbReference type="InterPro" id="IPR011990">
    <property type="entry name" value="TPR-like_helical_dom_sf"/>
</dbReference>
<evidence type="ECO:0000313" key="4">
    <source>
        <dbReference type="EMBL" id="VAI53536.1"/>
    </source>
</evidence>
<feature type="repeat" description="PPR" evidence="3">
    <location>
        <begin position="326"/>
        <end position="360"/>
    </location>
</feature>
<dbReference type="PROSITE" id="PS51375">
    <property type="entry name" value="PPR"/>
    <property type="match status" value="6"/>
</dbReference>
<proteinExistence type="predicted"/>
<dbReference type="Gene3D" id="1.25.40.10">
    <property type="entry name" value="Tetratricopeptide repeat domain"/>
    <property type="match status" value="2"/>
</dbReference>
<dbReference type="Gramene" id="TRITD6Bv1G014230.1">
    <property type="protein sequence ID" value="TRITD6Bv1G014230.1"/>
    <property type="gene ID" value="TRITD6Bv1G014230"/>
</dbReference>
<feature type="repeat" description="PPR" evidence="3">
    <location>
        <begin position="361"/>
        <end position="395"/>
    </location>
</feature>
<keyword evidence="5" id="KW-1185">Reference proteome</keyword>
<accession>A0A9R1B6Q9</accession>
<reference evidence="4 5" key="1">
    <citation type="submission" date="2017-09" db="EMBL/GenBank/DDBJ databases">
        <authorList>
            <consortium name="International Durum Wheat Genome Sequencing Consortium (IDWGSC)"/>
            <person name="Milanesi L."/>
        </authorList>
    </citation>
    <scope>NUCLEOTIDE SEQUENCE [LARGE SCALE GENOMIC DNA]</scope>
    <source>
        <strain evidence="5">cv. Svevo</strain>
    </source>
</reference>
<feature type="repeat" description="PPR" evidence="3">
    <location>
        <begin position="290"/>
        <end position="325"/>
    </location>
</feature>
<feature type="repeat" description="PPR" evidence="3">
    <location>
        <begin position="183"/>
        <end position="218"/>
    </location>
</feature>
<evidence type="ECO:0000256" key="1">
    <source>
        <dbReference type="ARBA" id="ARBA00022737"/>
    </source>
</evidence>
<keyword evidence="2" id="KW-0809">Transit peptide</keyword>
<dbReference type="PANTHER" id="PTHR47934">
    <property type="entry name" value="PENTATRICOPEPTIDE REPEAT-CONTAINING PROTEIN PET309, MITOCHONDRIAL"/>
    <property type="match status" value="1"/>
</dbReference>
<name>A0A9R1B6Q9_TRITD</name>
<dbReference type="Pfam" id="PF12854">
    <property type="entry name" value="PPR_1"/>
    <property type="match status" value="1"/>
</dbReference>
<dbReference type="InterPro" id="IPR051114">
    <property type="entry name" value="Mito_RNA_Proc_CCM1"/>
</dbReference>
<evidence type="ECO:0000256" key="2">
    <source>
        <dbReference type="ARBA" id="ARBA00022946"/>
    </source>
</evidence>
<protein>
    <recommendedName>
        <fullName evidence="6">Pentatricopeptide repeat-containing protein</fullName>
    </recommendedName>
</protein>
<dbReference type="GO" id="GO:0006396">
    <property type="term" value="P:RNA processing"/>
    <property type="evidence" value="ECO:0007669"/>
    <property type="project" value="TreeGrafter"/>
</dbReference>
<evidence type="ECO:0000313" key="5">
    <source>
        <dbReference type="Proteomes" id="UP000324705"/>
    </source>
</evidence>
<dbReference type="NCBIfam" id="TIGR00756">
    <property type="entry name" value="PPR"/>
    <property type="match status" value="6"/>
</dbReference>
<dbReference type="InterPro" id="IPR002885">
    <property type="entry name" value="PPR_rpt"/>
</dbReference>
<dbReference type="Proteomes" id="UP000324705">
    <property type="component" value="Chromosome 6B"/>
</dbReference>
<dbReference type="GO" id="GO:0003729">
    <property type="term" value="F:mRNA binding"/>
    <property type="evidence" value="ECO:0007669"/>
    <property type="project" value="TreeGrafter"/>
</dbReference>
<feature type="repeat" description="PPR" evidence="3">
    <location>
        <begin position="219"/>
        <end position="249"/>
    </location>
</feature>
<dbReference type="Pfam" id="PF13041">
    <property type="entry name" value="PPR_2"/>
    <property type="match status" value="2"/>
</dbReference>
<evidence type="ECO:0000256" key="3">
    <source>
        <dbReference type="PROSITE-ProRule" id="PRU00708"/>
    </source>
</evidence>
<dbReference type="GO" id="GO:0007005">
    <property type="term" value="P:mitochondrion organization"/>
    <property type="evidence" value="ECO:0007669"/>
    <property type="project" value="TreeGrafter"/>
</dbReference>
<organism evidence="4 5">
    <name type="scientific">Triticum turgidum subsp. durum</name>
    <name type="common">Durum wheat</name>
    <name type="synonym">Triticum durum</name>
    <dbReference type="NCBI Taxonomy" id="4567"/>
    <lineage>
        <taxon>Eukaryota</taxon>
        <taxon>Viridiplantae</taxon>
        <taxon>Streptophyta</taxon>
        <taxon>Embryophyta</taxon>
        <taxon>Tracheophyta</taxon>
        <taxon>Spermatophyta</taxon>
        <taxon>Magnoliopsida</taxon>
        <taxon>Liliopsida</taxon>
        <taxon>Poales</taxon>
        <taxon>Poaceae</taxon>
        <taxon>BOP clade</taxon>
        <taxon>Pooideae</taxon>
        <taxon>Triticodae</taxon>
        <taxon>Triticeae</taxon>
        <taxon>Triticinae</taxon>
        <taxon>Triticum</taxon>
    </lineage>
</organism>
<feature type="repeat" description="PPR" evidence="3">
    <location>
        <begin position="255"/>
        <end position="289"/>
    </location>
</feature>
<evidence type="ECO:0008006" key="6">
    <source>
        <dbReference type="Google" id="ProtNLM"/>
    </source>
</evidence>
<dbReference type="PANTHER" id="PTHR47934:SF6">
    <property type="entry name" value="MITOCHONDRIAL GROUP I INTRON SPLICING FACTOR CCM1-RELATED"/>
    <property type="match status" value="1"/>
</dbReference>
<sequence>MPNAAMAGTKFSSYHLAAALRRERDPSAALRLFLSPPATPVSTPFRYSLRCYDLIISKLAAARQFPAMESLLSSLRASPLQPRELLLRCVISAYGRARLPAAARRAFAHPAFPAPRTTRALNALLHALAACSTPLAELLSVCRDAAIPPDACTYNILMRAAGGSIDHVRLLFDEMLERRIAPTVVTFGTLVAAFCDCGRLEEAFDVKDAMAKQYNVRPNAHVYASLMKGLCQRGDVDKAVRLKEEMVEDADLGLDSAIYATLVRALFRGGRKGEVVGLLEEMKGRDIQADTVVHNAMIAGFCEDEGDLDAAFAVLDDMQNSGCKADTVSYNTLVAGLCKLGRWRDANELVEDMPRRGCPPDVVTYRMLFDGMCVARAFHEADQVLDEMVFKGFSPSKDGVTKFIQGVEREGNAVLLESVFCRLAKVNALESTAWEKAVTSALNDPAELMIEKHLDNLRFN</sequence>
<dbReference type="GO" id="GO:0005739">
    <property type="term" value="C:mitochondrion"/>
    <property type="evidence" value="ECO:0007669"/>
    <property type="project" value="TreeGrafter"/>
</dbReference>